<evidence type="ECO:0000256" key="1">
    <source>
        <dbReference type="ARBA" id="ARBA00022670"/>
    </source>
</evidence>
<evidence type="ECO:0000256" key="2">
    <source>
        <dbReference type="ARBA" id="ARBA00022698"/>
    </source>
</evidence>
<evidence type="ECO:0000313" key="5">
    <source>
        <dbReference type="EMBL" id="EEF47608.1"/>
    </source>
</evidence>
<keyword evidence="6" id="KW-1185">Reference proteome</keyword>
<dbReference type="Pfam" id="PF00227">
    <property type="entry name" value="Proteasome"/>
    <property type="match status" value="1"/>
</dbReference>
<dbReference type="InterPro" id="IPR001353">
    <property type="entry name" value="Proteasome_sua/b"/>
</dbReference>
<keyword evidence="4" id="KW-0539">Nucleus</keyword>
<dbReference type="GO" id="GO:0004298">
    <property type="term" value="F:threonine-type endopeptidase activity"/>
    <property type="evidence" value="ECO:0007669"/>
    <property type="project" value="UniProtKB-KW"/>
</dbReference>
<name>B9RMT5_RICCO</name>
<dbReference type="SUPFAM" id="SSF56235">
    <property type="entry name" value="N-terminal nucleophile aminohydrolases (Ntn hydrolases)"/>
    <property type="match status" value="1"/>
</dbReference>
<dbReference type="GO" id="GO:0051603">
    <property type="term" value="P:proteolysis involved in protein catabolic process"/>
    <property type="evidence" value="ECO:0007669"/>
    <property type="project" value="InterPro"/>
</dbReference>
<dbReference type="Gene3D" id="3.60.20.10">
    <property type="entry name" value="Glutamine Phosphoribosylpyrophosphate, subunit 1, domain 1"/>
    <property type="match status" value="1"/>
</dbReference>
<dbReference type="EMBL" id="EQ973789">
    <property type="protein sequence ID" value="EEF47608.1"/>
    <property type="molecule type" value="Genomic_DNA"/>
</dbReference>
<keyword evidence="1" id="KW-0645">Protease</keyword>
<sequence>MEAGTAADNYPHGSTETLPFVTMGSGSLAAMLVFEAEYHEGLTKEEGMNLVCMAIRSGIFNDLGSGSKIDVCVITKGHKKAPEKPPVA</sequence>
<dbReference type="STRING" id="3988.B9RMT5"/>
<dbReference type="PANTHER" id="PTHR32194">
    <property type="entry name" value="METALLOPROTEASE TLDD"/>
    <property type="match status" value="1"/>
</dbReference>
<dbReference type="eggNOG" id="KOG0173">
    <property type="taxonomic scope" value="Eukaryota"/>
</dbReference>
<gene>
    <name evidence="5" type="ORF">RCOM_1083700</name>
</gene>
<evidence type="ECO:0000256" key="3">
    <source>
        <dbReference type="ARBA" id="ARBA00022801"/>
    </source>
</evidence>
<keyword evidence="3" id="KW-0378">Hydrolase</keyword>
<dbReference type="GO" id="GO:0005839">
    <property type="term" value="C:proteasome core complex"/>
    <property type="evidence" value="ECO:0007669"/>
    <property type="project" value="InterPro"/>
</dbReference>
<evidence type="ECO:0000256" key="4">
    <source>
        <dbReference type="ARBA" id="ARBA00023242"/>
    </source>
</evidence>
<dbReference type="AlphaFoldDB" id="B9RMT5"/>
<proteinExistence type="predicted"/>
<organism evidence="5 6">
    <name type="scientific">Ricinus communis</name>
    <name type="common">Castor bean</name>
    <dbReference type="NCBI Taxonomy" id="3988"/>
    <lineage>
        <taxon>Eukaryota</taxon>
        <taxon>Viridiplantae</taxon>
        <taxon>Streptophyta</taxon>
        <taxon>Embryophyta</taxon>
        <taxon>Tracheophyta</taxon>
        <taxon>Spermatophyta</taxon>
        <taxon>Magnoliopsida</taxon>
        <taxon>eudicotyledons</taxon>
        <taxon>Gunneridae</taxon>
        <taxon>Pentapetalae</taxon>
        <taxon>rosids</taxon>
        <taxon>fabids</taxon>
        <taxon>Malpighiales</taxon>
        <taxon>Euphorbiaceae</taxon>
        <taxon>Acalyphoideae</taxon>
        <taxon>Acalypheae</taxon>
        <taxon>Ricinus</taxon>
    </lineage>
</organism>
<protein>
    <submittedName>
        <fullName evidence="5">Proteasome subunit beta type 7,10, putative</fullName>
    </submittedName>
</protein>
<dbReference type="InterPro" id="IPR023333">
    <property type="entry name" value="Proteasome_suB-type"/>
</dbReference>
<keyword evidence="5" id="KW-0647">Proteasome</keyword>
<accession>B9RMT5</accession>
<keyword evidence="2" id="KW-0888">Threonine protease</keyword>
<dbReference type="InterPro" id="IPR029055">
    <property type="entry name" value="Ntn_hydrolases_N"/>
</dbReference>
<dbReference type="Proteomes" id="UP000008311">
    <property type="component" value="Unassembled WGS sequence"/>
</dbReference>
<reference evidence="6" key="1">
    <citation type="journal article" date="2010" name="Nat. Biotechnol.">
        <title>Draft genome sequence of the oilseed species Ricinus communis.</title>
        <authorList>
            <person name="Chan A.P."/>
            <person name="Crabtree J."/>
            <person name="Zhao Q."/>
            <person name="Lorenzi H."/>
            <person name="Orvis J."/>
            <person name="Puiu D."/>
            <person name="Melake-Berhan A."/>
            <person name="Jones K.M."/>
            <person name="Redman J."/>
            <person name="Chen G."/>
            <person name="Cahoon E.B."/>
            <person name="Gedil M."/>
            <person name="Stanke M."/>
            <person name="Haas B.J."/>
            <person name="Wortman J.R."/>
            <person name="Fraser-Liggett C.M."/>
            <person name="Ravel J."/>
            <person name="Rabinowicz P.D."/>
        </authorList>
    </citation>
    <scope>NUCLEOTIDE SEQUENCE [LARGE SCALE GENOMIC DNA]</scope>
    <source>
        <strain evidence="6">cv. Hale</strain>
    </source>
</reference>
<evidence type="ECO:0000313" key="6">
    <source>
        <dbReference type="Proteomes" id="UP000008311"/>
    </source>
</evidence>
<dbReference type="PANTHER" id="PTHR32194:SF4">
    <property type="entry name" value="PROTEASOME SUBUNIT BETA TYPE-7"/>
    <property type="match status" value="1"/>
</dbReference>
<dbReference type="MEROPS" id="T01.A02"/>
<dbReference type="InParanoid" id="B9RMT5"/>